<keyword evidence="5" id="KW-0449">Lipoprotein</keyword>
<dbReference type="SUPFAM" id="SSF51445">
    <property type="entry name" value="(Trans)glycosidases"/>
    <property type="match status" value="1"/>
</dbReference>
<dbReference type="Gene3D" id="3.20.20.80">
    <property type="entry name" value="Glycosidases"/>
    <property type="match status" value="1"/>
</dbReference>
<feature type="compositionally biased region" description="Low complexity" evidence="2">
    <location>
        <begin position="30"/>
        <end position="46"/>
    </location>
</feature>
<sequence>MRIHKLKLIVLLGIFASYTTSCSVQNNVVKTPPTQNSTTKPNNNTTKPKEPVAVTKPQTGIPTEETFRTTLPEIKREFRGAWIASVANINWPSRNNLTVEQQKAEAISMLDMLKDNNFNAAIFQIRPSADALYTSNIEPWSYFLTGETGTAPYPNYDPLQFWIEEAHKRGLELHVWLNPYRAHHTNGGSVNSLSMANKLSDIVVRLKNGMYWFDPANPKTQGHVSNVVKDIVKRYDIDAVHFDDYFYPYATYNRGADFPDNASWNTYVSNGGTLSRADWRRDNVNKFVERIYKEIHAEKSYVRFGISPFGIWKPGYPTGIVGSSQYDELYADAKLWLNKGWVDYFSPQLYWPIDSKGQSFEALLNWWQGENTLNRHLWPGLNTVEIKVSDRPTEIKNQIEISRNILKKDAGEIHWSIAGLTKNSNMLPVLKNGPYSEKALVPKTPWIKAVPLQAPTLFITDIGSSARVNWSTKNIGEVFQWVLFTQYNGQWETEIITLDTLSKDIPKFKDGKKLNAVAIKAIDRLGNESDYIAKKIK</sequence>
<protein>
    <submittedName>
        <fullName evidence="5">Uncharacterized lipoprotein YddW (UPF0748 family)</fullName>
    </submittedName>
</protein>
<feature type="region of interest" description="Disordered" evidence="2">
    <location>
        <begin position="28"/>
        <end position="56"/>
    </location>
</feature>
<dbReference type="AlphaFoldDB" id="A0AAE3YE52"/>
<comment type="caution">
    <text evidence="5">The sequence shown here is derived from an EMBL/GenBank/DDBJ whole genome shotgun (WGS) entry which is preliminary data.</text>
</comment>
<organism evidence="5 6">
    <name type="scientific">Chryseobacterium rhizosphaerae</name>
    <dbReference type="NCBI Taxonomy" id="395937"/>
    <lineage>
        <taxon>Bacteria</taxon>
        <taxon>Pseudomonadati</taxon>
        <taxon>Bacteroidota</taxon>
        <taxon>Flavobacteriia</taxon>
        <taxon>Flavobacteriales</taxon>
        <taxon>Weeksellaceae</taxon>
        <taxon>Chryseobacterium group</taxon>
        <taxon>Chryseobacterium</taxon>
    </lineage>
</organism>
<evidence type="ECO:0000256" key="1">
    <source>
        <dbReference type="ARBA" id="ARBA00022729"/>
    </source>
</evidence>
<keyword evidence="1 3" id="KW-0732">Signal</keyword>
<dbReference type="EMBL" id="JAVDQY010000005">
    <property type="protein sequence ID" value="MDR6528674.1"/>
    <property type="molecule type" value="Genomic_DNA"/>
</dbReference>
<accession>A0AAE3YE52</accession>
<dbReference type="InterPro" id="IPR017853">
    <property type="entry name" value="GH"/>
</dbReference>
<dbReference type="PANTHER" id="PTHR43405:SF1">
    <property type="entry name" value="GLYCOSYL HYDROLASE DIGH"/>
    <property type="match status" value="1"/>
</dbReference>
<dbReference type="InterPro" id="IPR003790">
    <property type="entry name" value="GHL10"/>
</dbReference>
<name>A0AAE3YE52_9FLAO</name>
<feature type="domain" description="Glycosyl hydrolase-like 10" evidence="4">
    <location>
        <begin position="77"/>
        <end position="387"/>
    </location>
</feature>
<evidence type="ECO:0000313" key="5">
    <source>
        <dbReference type="EMBL" id="MDR6528674.1"/>
    </source>
</evidence>
<evidence type="ECO:0000313" key="6">
    <source>
        <dbReference type="Proteomes" id="UP001184861"/>
    </source>
</evidence>
<reference evidence="5" key="1">
    <citation type="submission" date="2023-07" db="EMBL/GenBank/DDBJ databases">
        <title>Sorghum-associated microbial communities from plants grown in Nebraska, USA.</title>
        <authorList>
            <person name="Schachtman D."/>
        </authorList>
    </citation>
    <scope>NUCLEOTIDE SEQUENCE</scope>
    <source>
        <strain evidence="5">DS2360</strain>
    </source>
</reference>
<feature type="signal peptide" evidence="3">
    <location>
        <begin position="1"/>
        <end position="23"/>
    </location>
</feature>
<dbReference type="RefSeq" id="WP_202269926.1">
    <property type="nucleotide sequence ID" value="NZ_JAVDQY010000005.1"/>
</dbReference>
<proteinExistence type="predicted"/>
<dbReference type="InterPro" id="IPR052177">
    <property type="entry name" value="Divisome_Glycosyl_Hydrolase"/>
</dbReference>
<gene>
    <name evidence="5" type="ORF">J2787_004111</name>
</gene>
<feature type="chain" id="PRO_5042156461" evidence="3">
    <location>
        <begin position="24"/>
        <end position="537"/>
    </location>
</feature>
<evidence type="ECO:0000259" key="4">
    <source>
        <dbReference type="Pfam" id="PF02638"/>
    </source>
</evidence>
<evidence type="ECO:0000256" key="2">
    <source>
        <dbReference type="SAM" id="MobiDB-lite"/>
    </source>
</evidence>
<dbReference type="PANTHER" id="PTHR43405">
    <property type="entry name" value="GLYCOSYL HYDROLASE DIGH"/>
    <property type="match status" value="1"/>
</dbReference>
<dbReference type="Pfam" id="PF02638">
    <property type="entry name" value="GHL10"/>
    <property type="match status" value="1"/>
</dbReference>
<dbReference type="Proteomes" id="UP001184861">
    <property type="component" value="Unassembled WGS sequence"/>
</dbReference>
<evidence type="ECO:0000256" key="3">
    <source>
        <dbReference type="SAM" id="SignalP"/>
    </source>
</evidence>